<name>A0ABY5DMI8_9GAMM</name>
<dbReference type="Proteomes" id="UP001055955">
    <property type="component" value="Chromosome"/>
</dbReference>
<accession>A0ABY5DMI8</accession>
<dbReference type="InterPro" id="IPR038622">
    <property type="entry name" value="CDPS_sf"/>
</dbReference>
<sequence>MGYSVESSEEGAVERSSDQTLSLPCHYKISMNVLYSGGYEEEQISNMPLTLYTSFANPYFYGNRLYALLQFLSKRDNPVVIVTPGHLYRHVYMAQNNTSEEKGYEIALNKQKSYMEEELLPCLENFPGLNVRLVNWIDYYKRESFQEILGQFYAAYEKKGGFSKEIDQSVMSFLRVGKGERSEGQCEKDFNCSINFILEECAFLSYAVLNGHPAMIYPGRVFVDMDKLAQLDGCPPLFLKMVYLSADFKRKGRRRRI</sequence>
<gene>
    <name evidence="1" type="ORF">MMH89_02095</name>
</gene>
<proteinExistence type="predicted"/>
<organism evidence="1 2">
    <name type="scientific">Candidatus Comchoanobacter bicostacola</name>
    <dbReference type="NCBI Taxonomy" id="2919598"/>
    <lineage>
        <taxon>Bacteria</taxon>
        <taxon>Pseudomonadati</taxon>
        <taxon>Pseudomonadota</taxon>
        <taxon>Gammaproteobacteria</taxon>
        <taxon>Candidatus Comchoanobacterales</taxon>
        <taxon>Candidatus Comchoanobacteraceae</taxon>
        <taxon>Candidatus Comchoanobacter</taxon>
    </lineage>
</organism>
<reference evidence="1 2" key="1">
    <citation type="journal article" date="2022" name="Nat. Microbiol.">
        <title>The microbiome of a bacterivorous marine choanoflagellate contains a resource-demanding obligate bacterial associate.</title>
        <authorList>
            <person name="Needham D.M."/>
            <person name="Poirier C."/>
            <person name="Bachy C."/>
            <person name="George E.E."/>
            <person name="Wilken S."/>
            <person name="Yung C.C.M."/>
            <person name="Limardo A.J."/>
            <person name="Morando M."/>
            <person name="Sudek L."/>
            <person name="Malmstrom R.R."/>
            <person name="Keeling P.J."/>
            <person name="Santoro A.E."/>
            <person name="Worden A.Z."/>
        </authorList>
    </citation>
    <scope>NUCLEOTIDE SEQUENCE [LARGE SCALE GENOMIC DNA]</scope>
    <source>
        <strain evidence="1 2">Comchoano-1</strain>
    </source>
</reference>
<dbReference type="Gene3D" id="3.40.50.11710">
    <property type="entry name" value="Cyclodipeptide synthase"/>
    <property type="match status" value="1"/>
</dbReference>
<evidence type="ECO:0008006" key="3">
    <source>
        <dbReference type="Google" id="ProtNLM"/>
    </source>
</evidence>
<evidence type="ECO:0000313" key="2">
    <source>
        <dbReference type="Proteomes" id="UP001055955"/>
    </source>
</evidence>
<keyword evidence="2" id="KW-1185">Reference proteome</keyword>
<protein>
    <recommendedName>
        <fullName evidence="3">Cyclodipeptide synthase</fullName>
    </recommendedName>
</protein>
<dbReference type="EMBL" id="CP092900">
    <property type="protein sequence ID" value="UTC24939.1"/>
    <property type="molecule type" value="Genomic_DNA"/>
</dbReference>
<dbReference type="RefSeq" id="WP_258568728.1">
    <property type="nucleotide sequence ID" value="NZ_CP092900.1"/>
</dbReference>
<evidence type="ECO:0000313" key="1">
    <source>
        <dbReference type="EMBL" id="UTC24939.1"/>
    </source>
</evidence>